<name>A0A1G7VEQ7_9BACL</name>
<dbReference type="RefSeq" id="WP_245742767.1">
    <property type="nucleotide sequence ID" value="NZ_FNBG01000066.1"/>
</dbReference>
<accession>A0A1G7VEQ7</accession>
<dbReference type="InterPro" id="IPR012854">
    <property type="entry name" value="Cu_amine_oxidase-like_N"/>
</dbReference>
<dbReference type="EMBL" id="FNBG01000066">
    <property type="protein sequence ID" value="SDG58167.1"/>
    <property type="molecule type" value="Genomic_DNA"/>
</dbReference>
<evidence type="ECO:0008006" key="6">
    <source>
        <dbReference type="Google" id="ProtNLM"/>
    </source>
</evidence>
<sequence length="368" mass="40795">MIKGKAYRTYLLILAVSFMVIGLLLAGSGASIAEASSREIIELKASGRQGAATPVNITLKGKPVKQQGIQGKEGVLVPLELIRKGLKLPVQYDKNSKTYTIQRQNVTVQLQPADIGAKAIVDGSTLVLPYEWKEIDGMPYVSIKVLTDNLGYTTEWDEKTKTLNLVPHRLNNIKIHTKTISKTLPEATIKVEYPQVSGLKNKGAEEKINTLLQSRADSFVEKSIKEAKESQPSPNGSPYEYLGNYMVTFNRKGLLSILEQTYAYTGGAHGNSIREGLTFNLKDGKLLTLDEILKGNPNYRSIVDPVIAAKLKQTEGYFGGFETIGNNANYYLKDDGVVIFFQLYDYLPYVFGFPEFYFPFSELGVALK</sequence>
<dbReference type="Pfam" id="PF13739">
    <property type="entry name" value="PdaC"/>
    <property type="match status" value="1"/>
</dbReference>
<feature type="domain" description="Deacetylase PdaC" evidence="3">
    <location>
        <begin position="187"/>
        <end position="272"/>
    </location>
</feature>
<dbReference type="Pfam" id="PF07833">
    <property type="entry name" value="Cu_amine_oxidN1"/>
    <property type="match status" value="1"/>
</dbReference>
<dbReference type="Proteomes" id="UP000198972">
    <property type="component" value="Unassembled WGS sequence"/>
</dbReference>
<dbReference type="STRING" id="670482.SAMN04488542_1661"/>
<feature type="domain" description="DUF3298" evidence="2">
    <location>
        <begin position="291"/>
        <end position="361"/>
    </location>
</feature>
<proteinExistence type="predicted"/>
<dbReference type="InterPro" id="IPR021729">
    <property type="entry name" value="DUF3298"/>
</dbReference>
<evidence type="ECO:0000259" key="1">
    <source>
        <dbReference type="Pfam" id="PF07833"/>
    </source>
</evidence>
<reference evidence="4 5" key="1">
    <citation type="submission" date="2016-10" db="EMBL/GenBank/DDBJ databases">
        <authorList>
            <person name="de Groot N.N."/>
        </authorList>
    </citation>
    <scope>NUCLEOTIDE SEQUENCE [LARGE SCALE GENOMIC DNA]</scope>
    <source>
        <strain evidence="4 5">DSM 28129</strain>
    </source>
</reference>
<dbReference type="SUPFAM" id="SSF55383">
    <property type="entry name" value="Copper amine oxidase, domain N"/>
    <property type="match status" value="1"/>
</dbReference>
<dbReference type="Gene3D" id="3.30.565.40">
    <property type="entry name" value="Fervidobacterium nodosum Rt17-B1 like"/>
    <property type="match status" value="1"/>
</dbReference>
<dbReference type="InterPro" id="IPR037126">
    <property type="entry name" value="PdaC/RsiV-like_sf"/>
</dbReference>
<feature type="domain" description="Copper amine oxidase-like N-terminal" evidence="1">
    <location>
        <begin position="61"/>
        <end position="163"/>
    </location>
</feature>
<dbReference type="AlphaFoldDB" id="A0A1G7VEQ7"/>
<dbReference type="InterPro" id="IPR036582">
    <property type="entry name" value="Mao_N_sf"/>
</dbReference>
<dbReference type="Gene3D" id="3.30.457.10">
    <property type="entry name" value="Copper amine oxidase-like, N-terminal domain"/>
    <property type="match status" value="1"/>
</dbReference>
<organism evidence="4 5">
    <name type="scientific">Fontibacillus panacisegetis</name>
    <dbReference type="NCBI Taxonomy" id="670482"/>
    <lineage>
        <taxon>Bacteria</taxon>
        <taxon>Bacillati</taxon>
        <taxon>Bacillota</taxon>
        <taxon>Bacilli</taxon>
        <taxon>Bacillales</taxon>
        <taxon>Paenibacillaceae</taxon>
        <taxon>Fontibacillus</taxon>
    </lineage>
</organism>
<protein>
    <recommendedName>
        <fullName evidence="6">Copper amine oxidase N-terminal domain-containing protein</fullName>
    </recommendedName>
</protein>
<dbReference type="InterPro" id="IPR025303">
    <property type="entry name" value="PdaC"/>
</dbReference>
<keyword evidence="5" id="KW-1185">Reference proteome</keyword>
<dbReference type="Pfam" id="PF11738">
    <property type="entry name" value="DUF3298"/>
    <property type="match status" value="1"/>
</dbReference>
<gene>
    <name evidence="4" type="ORF">SAMN04488542_1661</name>
</gene>
<evidence type="ECO:0000313" key="5">
    <source>
        <dbReference type="Proteomes" id="UP000198972"/>
    </source>
</evidence>
<evidence type="ECO:0000313" key="4">
    <source>
        <dbReference type="EMBL" id="SDG58167.1"/>
    </source>
</evidence>
<evidence type="ECO:0000259" key="2">
    <source>
        <dbReference type="Pfam" id="PF11738"/>
    </source>
</evidence>
<dbReference type="Gene3D" id="3.90.640.20">
    <property type="entry name" value="Heat-shock cognate protein, ATPase"/>
    <property type="match status" value="1"/>
</dbReference>
<evidence type="ECO:0000259" key="3">
    <source>
        <dbReference type="Pfam" id="PF13739"/>
    </source>
</evidence>